<dbReference type="AlphaFoldDB" id="A0A2N9IPS5"/>
<reference evidence="1" key="1">
    <citation type="submission" date="2018-02" db="EMBL/GenBank/DDBJ databases">
        <authorList>
            <person name="Cohen D.B."/>
            <person name="Kent A.D."/>
        </authorList>
    </citation>
    <scope>NUCLEOTIDE SEQUENCE</scope>
</reference>
<proteinExistence type="predicted"/>
<protein>
    <recommendedName>
        <fullName evidence="2">Condensation domain-containing protein</fullName>
    </recommendedName>
</protein>
<dbReference type="EMBL" id="OIVN01006147">
    <property type="protein sequence ID" value="SPD26160.1"/>
    <property type="molecule type" value="Genomic_DNA"/>
</dbReference>
<evidence type="ECO:0000313" key="1">
    <source>
        <dbReference type="EMBL" id="SPD26160.1"/>
    </source>
</evidence>
<sequence>MSSERLNTQTVEPNGRPVGGTEYSWCQAVPGGTGIAVLALLVSKAPDITCLQNAIHKLQNSHPILKSRLNSNTTTNSISFITSSTPFVQIKSFTIPSTFSIIESLSIRNNHSISPFHLINEHEMNQNTWSNSPNRASCNIDTTNDMFFATIYALPSTKWVVVFRLHVSACDRTTAVSLLRELLMLLGDQEDRGGLVNEMGKNKGEVSLKIEDLIPNRKAKKPLWARGVDMLNYSVASLSLTNLKFKDTRSPRSSQVVRLQMNENETQKILVGCKSRGIKLCGALVVAGLMAAYSSKHNQRKKYGVVTLTDCHSILDPPLCSHHFGFYHSAILNTHLIKGGEKLWELAQKTYMAFANSKNSNKHFSDMADLNFLMCKTIENPELTTSSSLRTSFMSVFEDPVIDQSNDMQQEVGLEDYMGCASVHGVGPSIAIFDIIRDGKLDCVCIYPAPLHSREQMQELVDNMKAVLVYAIGANYVK</sequence>
<dbReference type="PANTHER" id="PTHR34375">
    <property type="entry name" value="GATA ZINC FINGER PROTEIN-RELATED"/>
    <property type="match status" value="1"/>
</dbReference>
<accession>A0A2N9IPS5</accession>
<evidence type="ECO:0008006" key="2">
    <source>
        <dbReference type="Google" id="ProtNLM"/>
    </source>
</evidence>
<name>A0A2N9IPS5_FAGSY</name>
<gene>
    <name evidence="1" type="ORF">FSB_LOCUS54042</name>
</gene>
<organism evidence="1">
    <name type="scientific">Fagus sylvatica</name>
    <name type="common">Beechnut</name>
    <dbReference type="NCBI Taxonomy" id="28930"/>
    <lineage>
        <taxon>Eukaryota</taxon>
        <taxon>Viridiplantae</taxon>
        <taxon>Streptophyta</taxon>
        <taxon>Embryophyta</taxon>
        <taxon>Tracheophyta</taxon>
        <taxon>Spermatophyta</taxon>
        <taxon>Magnoliopsida</taxon>
        <taxon>eudicotyledons</taxon>
        <taxon>Gunneridae</taxon>
        <taxon>Pentapetalae</taxon>
        <taxon>rosids</taxon>
        <taxon>fabids</taxon>
        <taxon>Fagales</taxon>
        <taxon>Fagaceae</taxon>
        <taxon>Fagus</taxon>
    </lineage>
</organism>
<dbReference type="PANTHER" id="PTHR34375:SF3">
    <property type="entry name" value="CONDENSATION DOMAIN-CONTAINING PROTEIN"/>
    <property type="match status" value="1"/>
</dbReference>
<dbReference type="SUPFAM" id="SSF52777">
    <property type="entry name" value="CoA-dependent acyltransferases"/>
    <property type="match status" value="2"/>
</dbReference>